<dbReference type="AlphaFoldDB" id="A0A6J6DQ03"/>
<evidence type="ECO:0000259" key="2">
    <source>
        <dbReference type="Pfam" id="PF07685"/>
    </source>
</evidence>
<dbReference type="InterPro" id="IPR011698">
    <property type="entry name" value="GATase_3"/>
</dbReference>
<protein>
    <submittedName>
        <fullName evidence="3">Unannotated protein</fullName>
    </submittedName>
</protein>
<dbReference type="GO" id="GO:0003824">
    <property type="term" value="F:catalytic activity"/>
    <property type="evidence" value="ECO:0007669"/>
    <property type="project" value="InterPro"/>
</dbReference>
<evidence type="ECO:0000313" key="3">
    <source>
        <dbReference type="EMBL" id="CAB4565009.1"/>
    </source>
</evidence>
<keyword evidence="1" id="KW-0315">Glutamine amidotransferase</keyword>
<dbReference type="EMBL" id="CAEZTM010000010">
    <property type="protein sequence ID" value="CAB4565009.1"/>
    <property type="molecule type" value="Genomic_DNA"/>
</dbReference>
<feature type="domain" description="CobB/CobQ-like glutamine amidotransferase" evidence="2">
    <location>
        <begin position="47"/>
        <end position="192"/>
    </location>
</feature>
<dbReference type="SUPFAM" id="SSF52317">
    <property type="entry name" value="Class I glutamine amidotransferase-like"/>
    <property type="match status" value="1"/>
</dbReference>
<evidence type="ECO:0000313" key="4">
    <source>
        <dbReference type="EMBL" id="CAB4648932.1"/>
    </source>
</evidence>
<organism evidence="3">
    <name type="scientific">freshwater metagenome</name>
    <dbReference type="NCBI Taxonomy" id="449393"/>
    <lineage>
        <taxon>unclassified sequences</taxon>
        <taxon>metagenomes</taxon>
        <taxon>ecological metagenomes</taxon>
    </lineage>
</organism>
<proteinExistence type="predicted"/>
<dbReference type="InterPro" id="IPR029062">
    <property type="entry name" value="Class_I_gatase-like"/>
</dbReference>
<evidence type="ECO:0000256" key="1">
    <source>
        <dbReference type="ARBA" id="ARBA00022962"/>
    </source>
</evidence>
<gene>
    <name evidence="3" type="ORF">UFOPK1684_00365</name>
    <name evidence="4" type="ORF">UFOPK2158_01078</name>
</gene>
<sequence>MTSPFTIARLLPTMLSSNGSAAGAEILGATLRHMGHEVSIVDIHRPADVVRTVDCVSVGSGSGSSIGPAATELMGLVSALRSWQDQGAWFFAVGTGWDLLGHHVVTATGDLIPGVGVFPSSADHRSGRFSGEVSGLDYKSRDCAGYINQVGSSILDGGVQALWSIDKASSEHSVAEGLISGTLMATRLGGPALSLNPHWVDDIVGGMLAARGLVPAVTDFHERVADLATRARGAITGRLGVSR</sequence>
<accession>A0A6J6DQ03</accession>
<reference evidence="3" key="1">
    <citation type="submission" date="2020-05" db="EMBL/GenBank/DDBJ databases">
        <authorList>
            <person name="Chiriac C."/>
            <person name="Salcher M."/>
            <person name="Ghai R."/>
            <person name="Kavagutti S V."/>
        </authorList>
    </citation>
    <scope>NUCLEOTIDE SEQUENCE</scope>
</reference>
<dbReference type="EMBL" id="CAEZVY010000121">
    <property type="protein sequence ID" value="CAB4648932.1"/>
    <property type="molecule type" value="Genomic_DNA"/>
</dbReference>
<dbReference type="Pfam" id="PF07685">
    <property type="entry name" value="GATase_3"/>
    <property type="match status" value="1"/>
</dbReference>
<name>A0A6J6DQ03_9ZZZZ</name>